<proteinExistence type="predicted"/>
<dbReference type="AlphaFoldDB" id="A0A246JFX3"/>
<dbReference type="EMBL" id="NIOF01000003">
    <property type="protein sequence ID" value="OWQ91440.1"/>
    <property type="molecule type" value="Genomic_DNA"/>
</dbReference>
<keyword evidence="2" id="KW-1185">Reference proteome</keyword>
<dbReference type="Proteomes" id="UP000197468">
    <property type="component" value="Unassembled WGS sequence"/>
</dbReference>
<protein>
    <submittedName>
        <fullName evidence="1">Uncharacterized protein</fullName>
    </submittedName>
</protein>
<accession>A0A246JFX3</accession>
<evidence type="ECO:0000313" key="1">
    <source>
        <dbReference type="EMBL" id="OWQ91440.1"/>
    </source>
</evidence>
<organism evidence="1 2">
    <name type="scientific">Roseateles aquatilis</name>
    <dbReference type="NCBI Taxonomy" id="431061"/>
    <lineage>
        <taxon>Bacteria</taxon>
        <taxon>Pseudomonadati</taxon>
        <taxon>Pseudomonadota</taxon>
        <taxon>Betaproteobacteria</taxon>
        <taxon>Burkholderiales</taxon>
        <taxon>Sphaerotilaceae</taxon>
        <taxon>Roseateles</taxon>
    </lineage>
</organism>
<reference evidence="1 2" key="1">
    <citation type="journal article" date="2008" name="Int. J. Syst. Evol. Microbiol.">
        <title>Description of Roseateles aquatilis sp. nov. and Roseateles terrae sp. nov., in the class Betaproteobacteria, and emended description of the genus Roseateles.</title>
        <authorList>
            <person name="Gomila M."/>
            <person name="Bowien B."/>
            <person name="Falsen E."/>
            <person name="Moore E.R."/>
            <person name="Lalucat J."/>
        </authorList>
    </citation>
    <scope>NUCLEOTIDE SEQUENCE [LARGE SCALE GENOMIC DNA]</scope>
    <source>
        <strain evidence="1 2">CCUG 48205</strain>
    </source>
</reference>
<comment type="caution">
    <text evidence="1">The sequence shown here is derived from an EMBL/GenBank/DDBJ whole genome shotgun (WGS) entry which is preliminary data.</text>
</comment>
<name>A0A246JFX3_9BURK</name>
<evidence type="ECO:0000313" key="2">
    <source>
        <dbReference type="Proteomes" id="UP000197468"/>
    </source>
</evidence>
<sequence>MFLSLPQYEFPMPEGLNVPGGKHWRVVEMTLHSPWFLLTVERPDPGDLGWKPTHTLCIAWDTDLADAIKAVNAASVRGLVAMIPAWASPTGQWCSREINEVWLRSDESGKVVTLRDVAGKTLDVAVPMQTPPPDREAELLLRLNTRAPRLRPRVSVTGRGRRRVARAE</sequence>
<gene>
    <name evidence="1" type="ORF">CDN99_09815</name>
</gene>